<evidence type="ECO:0000256" key="3">
    <source>
        <dbReference type="ARBA" id="ARBA00022490"/>
    </source>
</evidence>
<dbReference type="GO" id="GO:0005737">
    <property type="term" value="C:cytoplasm"/>
    <property type="evidence" value="ECO:0007669"/>
    <property type="project" value="UniProtKB-SubCell"/>
</dbReference>
<accession>A0ABC8M1L4</accession>
<keyword evidence="2" id="KW-0813">Transport</keyword>
<name>A0ABC8M1L4_ERUVS</name>
<sequence>MPVLKAPLELGNGRIHVLELSPGVTESTAFDTADAVYDVCWSEQAREVPQNTIGSLQVPSPRRRDNFLTALWDDTVKLWAMDRPARGFGTLRMEEFDCFLHL</sequence>
<keyword evidence="3" id="KW-0963">Cytoplasm</keyword>
<dbReference type="InterPro" id="IPR044536">
    <property type="entry name" value="PEX7"/>
</dbReference>
<evidence type="ECO:0000313" key="6">
    <source>
        <dbReference type="Proteomes" id="UP001642260"/>
    </source>
</evidence>
<dbReference type="AlphaFoldDB" id="A0ABC8M1L4"/>
<dbReference type="Gene3D" id="2.130.10.10">
    <property type="entry name" value="YVTN repeat-like/Quinoprotein amine dehydrogenase"/>
    <property type="match status" value="1"/>
</dbReference>
<keyword evidence="4" id="KW-0653">Protein transport</keyword>
<comment type="subcellular location">
    <subcellularLocation>
        <location evidence="1">Cytoplasm</location>
    </subcellularLocation>
</comment>
<organism evidence="5 6">
    <name type="scientific">Eruca vesicaria subsp. sativa</name>
    <name type="common">Garden rocket</name>
    <name type="synonym">Eruca sativa</name>
    <dbReference type="NCBI Taxonomy" id="29727"/>
    <lineage>
        <taxon>Eukaryota</taxon>
        <taxon>Viridiplantae</taxon>
        <taxon>Streptophyta</taxon>
        <taxon>Embryophyta</taxon>
        <taxon>Tracheophyta</taxon>
        <taxon>Spermatophyta</taxon>
        <taxon>Magnoliopsida</taxon>
        <taxon>eudicotyledons</taxon>
        <taxon>Gunneridae</taxon>
        <taxon>Pentapetalae</taxon>
        <taxon>rosids</taxon>
        <taxon>malvids</taxon>
        <taxon>Brassicales</taxon>
        <taxon>Brassicaceae</taxon>
        <taxon>Brassiceae</taxon>
        <taxon>Eruca</taxon>
    </lineage>
</organism>
<dbReference type="PANTHER" id="PTHR46027">
    <property type="entry name" value="PEROXISOMAL TARGETING SIGNAL 2 RECEPTOR"/>
    <property type="match status" value="1"/>
</dbReference>
<dbReference type="InterPro" id="IPR015943">
    <property type="entry name" value="WD40/YVTN_repeat-like_dom_sf"/>
</dbReference>
<dbReference type="GO" id="GO:0015031">
    <property type="term" value="P:protein transport"/>
    <property type="evidence" value="ECO:0007669"/>
    <property type="project" value="UniProtKB-KW"/>
</dbReference>
<gene>
    <name evidence="5" type="ORF">ERUC_LOCUS42029</name>
</gene>
<keyword evidence="6" id="KW-1185">Reference proteome</keyword>
<dbReference type="PANTHER" id="PTHR46027:SF1">
    <property type="entry name" value="PEROXISOMAL TARGETING SIGNAL 2 RECEPTOR"/>
    <property type="match status" value="1"/>
</dbReference>
<dbReference type="Proteomes" id="UP001642260">
    <property type="component" value="Unassembled WGS sequence"/>
</dbReference>
<evidence type="ECO:0000256" key="1">
    <source>
        <dbReference type="ARBA" id="ARBA00004496"/>
    </source>
</evidence>
<protein>
    <submittedName>
        <fullName evidence="5">Uncharacterized protein</fullName>
    </submittedName>
</protein>
<reference evidence="5 6" key="1">
    <citation type="submission" date="2022-03" db="EMBL/GenBank/DDBJ databases">
        <authorList>
            <person name="Macdonald S."/>
            <person name="Ahmed S."/>
            <person name="Newling K."/>
        </authorList>
    </citation>
    <scope>NUCLEOTIDE SEQUENCE [LARGE SCALE GENOMIC DNA]</scope>
</reference>
<evidence type="ECO:0000256" key="2">
    <source>
        <dbReference type="ARBA" id="ARBA00022448"/>
    </source>
</evidence>
<comment type="caution">
    <text evidence="5">The sequence shown here is derived from an EMBL/GenBank/DDBJ whole genome shotgun (WGS) entry which is preliminary data.</text>
</comment>
<evidence type="ECO:0000313" key="5">
    <source>
        <dbReference type="EMBL" id="CAH8389546.1"/>
    </source>
</evidence>
<proteinExistence type="predicted"/>
<evidence type="ECO:0000256" key="4">
    <source>
        <dbReference type="ARBA" id="ARBA00022927"/>
    </source>
</evidence>
<dbReference type="EMBL" id="CAKOAT010841820">
    <property type="protein sequence ID" value="CAH8389546.1"/>
    <property type="molecule type" value="Genomic_DNA"/>
</dbReference>